<dbReference type="WBParaSite" id="jg5880">
    <property type="protein sequence ID" value="jg5880"/>
    <property type="gene ID" value="jg5880"/>
</dbReference>
<feature type="transmembrane region" description="Helical" evidence="1">
    <location>
        <begin position="46"/>
        <end position="68"/>
    </location>
</feature>
<evidence type="ECO:0000256" key="1">
    <source>
        <dbReference type="SAM" id="Phobius"/>
    </source>
</evidence>
<name>A0A915EFS4_9BILA</name>
<keyword evidence="1" id="KW-0472">Membrane</keyword>
<protein>
    <submittedName>
        <fullName evidence="3">ATP synthase F0 subunit 8</fullName>
    </submittedName>
</protein>
<dbReference type="Proteomes" id="UP000887574">
    <property type="component" value="Unplaced"/>
</dbReference>
<evidence type="ECO:0000313" key="2">
    <source>
        <dbReference type="Proteomes" id="UP000887574"/>
    </source>
</evidence>
<reference evidence="3" key="1">
    <citation type="submission" date="2022-11" db="UniProtKB">
        <authorList>
            <consortium name="WormBaseParasite"/>
        </authorList>
    </citation>
    <scope>IDENTIFICATION</scope>
</reference>
<dbReference type="AlphaFoldDB" id="A0A915EFS4"/>
<keyword evidence="2" id="KW-1185">Reference proteome</keyword>
<evidence type="ECO:0000313" key="3">
    <source>
        <dbReference type="WBParaSite" id="jg5880"/>
    </source>
</evidence>
<keyword evidence="1" id="KW-0812">Transmembrane</keyword>
<keyword evidence="1" id="KW-1133">Transmembrane helix</keyword>
<organism evidence="2 3">
    <name type="scientific">Ditylenchus dipsaci</name>
    <dbReference type="NCBI Taxonomy" id="166011"/>
    <lineage>
        <taxon>Eukaryota</taxon>
        <taxon>Metazoa</taxon>
        <taxon>Ecdysozoa</taxon>
        <taxon>Nematoda</taxon>
        <taxon>Chromadorea</taxon>
        <taxon>Rhabditida</taxon>
        <taxon>Tylenchina</taxon>
        <taxon>Tylenchomorpha</taxon>
        <taxon>Sphaerularioidea</taxon>
        <taxon>Anguinidae</taxon>
        <taxon>Anguininae</taxon>
        <taxon>Ditylenchus</taxon>
    </lineage>
</organism>
<sequence length="78" mass="8987">MMLSWWCKCPNYLVVQKRRSIALTGGYVPSVDAFISSPAADYSLNLLLWFTAGLVVMWLLLMVKNFVFGRRKKQTKVK</sequence>
<proteinExistence type="predicted"/>
<accession>A0A915EFS4</accession>